<gene>
    <name evidence="3" type="ORF">SAMN05443377_10928</name>
</gene>
<dbReference type="InterPro" id="IPR015797">
    <property type="entry name" value="NUDIX_hydrolase-like_dom_sf"/>
</dbReference>
<dbReference type="PROSITE" id="PS51462">
    <property type="entry name" value="NUDIX"/>
    <property type="match status" value="1"/>
</dbReference>
<dbReference type="EMBL" id="FOGZ01000009">
    <property type="protein sequence ID" value="SER75987.1"/>
    <property type="molecule type" value="Genomic_DNA"/>
</dbReference>
<keyword evidence="1" id="KW-0378">Hydrolase</keyword>
<dbReference type="GO" id="GO:0006754">
    <property type="term" value="P:ATP biosynthetic process"/>
    <property type="evidence" value="ECO:0007669"/>
    <property type="project" value="TreeGrafter"/>
</dbReference>
<dbReference type="SMART" id="SM00855">
    <property type="entry name" value="PGAM"/>
    <property type="match status" value="1"/>
</dbReference>
<dbReference type="PANTHER" id="PTHR21340">
    <property type="entry name" value="DIADENOSINE 5,5-P1,P4-TETRAPHOSPHATE PYROPHOSPHOHYDROLASE MUTT"/>
    <property type="match status" value="1"/>
</dbReference>
<sequence>MSKSAASGEPSVRAAGAVVFRGTGSTRQVLLEHRPGYDDWTLPKGKPNHAEYLPVTAVREVEEETGVHVCLGRPLPCLDYEVGSGPKRVWWWLGEQQGEASPDHDEEADVLAWPTVAEAHGMLTYDDEHTLLDEAVAVADQAPGGTILLVRHAKARSRKSWPHADPHRPLSARGHRQSRALAGLFAAYGTSTAVSSPSRRCRQTLDPFAADAGIEPELVALLSEEGAEGHARQVIELMEHVRARALAQPGRPLVVCGHRPVLADMQVGLGLAPGPMSPAECWTIHLDTRGEPVSVETHTSPI</sequence>
<name>A0A1H9RTM4_9ACTN</name>
<dbReference type="OrthoDB" id="4287477at2"/>
<dbReference type="InterPro" id="IPR000086">
    <property type="entry name" value="NUDIX_hydrolase_dom"/>
</dbReference>
<protein>
    <submittedName>
        <fullName evidence="3">8-oxo-dGTP diphosphatase</fullName>
    </submittedName>
</protein>
<proteinExistence type="predicted"/>
<evidence type="ECO:0000313" key="4">
    <source>
        <dbReference type="Proteomes" id="UP000198815"/>
    </source>
</evidence>
<dbReference type="InterPro" id="IPR020084">
    <property type="entry name" value="NUDIX_hydrolase_CS"/>
</dbReference>
<keyword evidence="4" id="KW-1185">Reference proteome</keyword>
<feature type="domain" description="Nudix hydrolase" evidence="2">
    <location>
        <begin position="10"/>
        <end position="136"/>
    </location>
</feature>
<evidence type="ECO:0000256" key="1">
    <source>
        <dbReference type="ARBA" id="ARBA00022801"/>
    </source>
</evidence>
<dbReference type="CDD" id="cd03673">
    <property type="entry name" value="NUDIX_Ap6A_hydrolase"/>
    <property type="match status" value="1"/>
</dbReference>
<accession>A0A1H9RTM4</accession>
<dbReference type="Gene3D" id="3.90.79.10">
    <property type="entry name" value="Nucleoside Triphosphate Pyrophosphohydrolase"/>
    <property type="match status" value="1"/>
</dbReference>
<dbReference type="STRING" id="64702.SAMN05443377_10928"/>
<dbReference type="InterPro" id="IPR013078">
    <property type="entry name" value="His_Pase_superF_clade-1"/>
</dbReference>
<dbReference type="PROSITE" id="PS00893">
    <property type="entry name" value="NUDIX_BOX"/>
    <property type="match status" value="1"/>
</dbReference>
<dbReference type="RefSeq" id="WP_091968933.1">
    <property type="nucleotide sequence ID" value="NZ_FOGZ01000009.1"/>
</dbReference>
<dbReference type="SUPFAM" id="SSF55811">
    <property type="entry name" value="Nudix"/>
    <property type="match status" value="1"/>
</dbReference>
<dbReference type="PANTHER" id="PTHR21340:SF0">
    <property type="entry name" value="BIS(5'-NUCLEOSYL)-TETRAPHOSPHATASE [ASYMMETRICAL]"/>
    <property type="match status" value="1"/>
</dbReference>
<dbReference type="GO" id="GO:0006167">
    <property type="term" value="P:AMP biosynthetic process"/>
    <property type="evidence" value="ECO:0007669"/>
    <property type="project" value="TreeGrafter"/>
</dbReference>
<reference evidence="4" key="1">
    <citation type="submission" date="2016-10" db="EMBL/GenBank/DDBJ databases">
        <authorList>
            <person name="Varghese N."/>
            <person name="Submissions S."/>
        </authorList>
    </citation>
    <scope>NUCLEOTIDE SEQUENCE [LARGE SCALE GENOMIC DNA]</scope>
    <source>
        <strain evidence="4">DSM 16859</strain>
    </source>
</reference>
<dbReference type="Pfam" id="PF00293">
    <property type="entry name" value="NUDIX"/>
    <property type="match status" value="1"/>
</dbReference>
<evidence type="ECO:0000259" key="2">
    <source>
        <dbReference type="PROSITE" id="PS51462"/>
    </source>
</evidence>
<dbReference type="Proteomes" id="UP000198815">
    <property type="component" value="Unassembled WGS sequence"/>
</dbReference>
<organism evidence="3 4">
    <name type="scientific">Propionibacterium cyclohexanicum</name>
    <dbReference type="NCBI Taxonomy" id="64702"/>
    <lineage>
        <taxon>Bacteria</taxon>
        <taxon>Bacillati</taxon>
        <taxon>Actinomycetota</taxon>
        <taxon>Actinomycetes</taxon>
        <taxon>Propionibacteriales</taxon>
        <taxon>Propionibacteriaceae</taxon>
        <taxon>Propionibacterium</taxon>
    </lineage>
</organism>
<dbReference type="Pfam" id="PF00300">
    <property type="entry name" value="His_Phos_1"/>
    <property type="match status" value="1"/>
</dbReference>
<dbReference type="GO" id="GO:0004081">
    <property type="term" value="F:bis(5'-nucleosyl)-tetraphosphatase (asymmetrical) activity"/>
    <property type="evidence" value="ECO:0007669"/>
    <property type="project" value="TreeGrafter"/>
</dbReference>
<dbReference type="AlphaFoldDB" id="A0A1H9RTM4"/>
<dbReference type="CDD" id="cd07067">
    <property type="entry name" value="HP_PGM_like"/>
    <property type="match status" value="1"/>
</dbReference>
<dbReference type="InterPro" id="IPR029033">
    <property type="entry name" value="His_PPase_superfam"/>
</dbReference>
<dbReference type="InterPro" id="IPR051325">
    <property type="entry name" value="Nudix_hydrolase_domain"/>
</dbReference>
<dbReference type="Gene3D" id="3.40.50.1240">
    <property type="entry name" value="Phosphoglycerate mutase-like"/>
    <property type="match status" value="1"/>
</dbReference>
<evidence type="ECO:0000313" key="3">
    <source>
        <dbReference type="EMBL" id="SER75987.1"/>
    </source>
</evidence>
<dbReference type="SUPFAM" id="SSF53254">
    <property type="entry name" value="Phosphoglycerate mutase-like"/>
    <property type="match status" value="1"/>
</dbReference>